<proteinExistence type="predicted"/>
<protein>
    <submittedName>
        <fullName evidence="1">Uncharacterized protein</fullName>
    </submittedName>
</protein>
<reference evidence="1" key="1">
    <citation type="submission" date="2012-03" db="EMBL/GenBank/DDBJ databases">
        <title>Functional metagenomics reveals considerable lignocellulase gene clusters in the gut microbiome of a wood-feeding higher termite.</title>
        <authorList>
            <person name="Liu N."/>
        </authorList>
    </citation>
    <scope>NUCLEOTIDE SEQUENCE</scope>
</reference>
<name>A0A806JZT3_9BACT</name>
<evidence type="ECO:0000313" key="1">
    <source>
        <dbReference type="EMBL" id="AGS52796.1"/>
    </source>
</evidence>
<dbReference type="InterPro" id="IPR036597">
    <property type="entry name" value="Fido-like_dom_sf"/>
</dbReference>
<sequence>MEKNAIAKQKRAFAEKITALEIIKTTDLLNKLTLFFTYHTNTIEGSTLTLSEVKEVLDDDNKILSNKTAREQIETRNHRAAYNVCSGFAKQSHAAFGC</sequence>
<organism evidence="1">
    <name type="scientific">uncultured bacterium contig00184</name>
    <dbReference type="NCBI Taxonomy" id="1181602"/>
    <lineage>
        <taxon>Bacteria</taxon>
        <taxon>environmental samples</taxon>
    </lineage>
</organism>
<accession>A0A806JZT3</accession>
<dbReference type="Gene3D" id="1.10.3290.10">
    <property type="entry name" value="Fido-like domain"/>
    <property type="match status" value="1"/>
</dbReference>
<dbReference type="EMBL" id="JQ844210">
    <property type="protein sequence ID" value="AGS52796.1"/>
    <property type="molecule type" value="Genomic_DNA"/>
</dbReference>
<dbReference type="AlphaFoldDB" id="A0A806JZT3"/>